<evidence type="ECO:0000256" key="1">
    <source>
        <dbReference type="ARBA" id="ARBA00023015"/>
    </source>
</evidence>
<evidence type="ECO:0000259" key="5">
    <source>
        <dbReference type="PROSITE" id="PS50949"/>
    </source>
</evidence>
<sequence>MALAFDPSYIDKSLPVPVGRQLYGLMSYLLSHGDLPKGTKLPSVRQMARDVGIAQATVSQVYQDLRDAGLLEMRKGSGAYTCLSIPQQSDHGRGSLRTDIEILLNKAERLGINRMTLVAMVNAQAQLRRTRSGLKIVFVAVFEGPGADYVDEIRPVLSPSDRISIVTFDHLRENENARKRCLDADIVLTFLHRETELTAIIGGANILGLRFIPSNNTRKALASIDPRARVAAITQLEDYIAIMRPSVQRFAPHVADIRVGWSYAPDVEAVITESDVVIYATGADHITRLVRPGVPCFEYRHTPDPAVLENELVPRLTKLREALERPDMGAREGEGERSTELHQGEMKQ</sequence>
<evidence type="ECO:0000256" key="4">
    <source>
        <dbReference type="SAM" id="MobiDB-lite"/>
    </source>
</evidence>
<feature type="domain" description="HTH gntR-type" evidence="5">
    <location>
        <begin position="16"/>
        <end position="84"/>
    </location>
</feature>
<comment type="caution">
    <text evidence="6">The sequence shown here is derived from an EMBL/GenBank/DDBJ whole genome shotgun (WGS) entry which is preliminary data.</text>
</comment>
<evidence type="ECO:0000256" key="3">
    <source>
        <dbReference type="ARBA" id="ARBA00023163"/>
    </source>
</evidence>
<dbReference type="InterPro" id="IPR036390">
    <property type="entry name" value="WH_DNA-bd_sf"/>
</dbReference>
<dbReference type="SMART" id="SM00345">
    <property type="entry name" value="HTH_GNTR"/>
    <property type="match status" value="1"/>
</dbReference>
<keyword evidence="1" id="KW-0805">Transcription regulation</keyword>
<protein>
    <submittedName>
        <fullName evidence="6">GntR family transcriptional regulator</fullName>
    </submittedName>
</protein>
<keyword evidence="2" id="KW-0238">DNA-binding</keyword>
<dbReference type="Proteomes" id="UP000281343">
    <property type="component" value="Unassembled WGS sequence"/>
</dbReference>
<dbReference type="Pfam" id="PF00392">
    <property type="entry name" value="GntR"/>
    <property type="match status" value="1"/>
</dbReference>
<dbReference type="InterPro" id="IPR000524">
    <property type="entry name" value="Tscrpt_reg_HTH_GntR"/>
</dbReference>
<evidence type="ECO:0000256" key="2">
    <source>
        <dbReference type="ARBA" id="ARBA00023125"/>
    </source>
</evidence>
<accession>A0A3L9XYB0</accession>
<dbReference type="EMBL" id="RCNT01000007">
    <property type="protein sequence ID" value="RMA41529.1"/>
    <property type="molecule type" value="Genomic_DNA"/>
</dbReference>
<dbReference type="GO" id="GO:0003677">
    <property type="term" value="F:DNA binding"/>
    <property type="evidence" value="ECO:0007669"/>
    <property type="project" value="UniProtKB-KW"/>
</dbReference>
<dbReference type="InterPro" id="IPR036388">
    <property type="entry name" value="WH-like_DNA-bd_sf"/>
</dbReference>
<gene>
    <name evidence="6" type="ORF">D9R08_14555</name>
</gene>
<feature type="region of interest" description="Disordered" evidence="4">
    <location>
        <begin position="323"/>
        <end position="348"/>
    </location>
</feature>
<dbReference type="AlphaFoldDB" id="A0A3L9XYB0"/>
<proteinExistence type="predicted"/>
<keyword evidence="7" id="KW-1185">Reference proteome</keyword>
<keyword evidence="3" id="KW-0804">Transcription</keyword>
<name>A0A3L9XYB0_9RHOB</name>
<evidence type="ECO:0000313" key="7">
    <source>
        <dbReference type="Proteomes" id="UP000281343"/>
    </source>
</evidence>
<dbReference type="OrthoDB" id="9808770at2"/>
<dbReference type="RefSeq" id="WP_121898788.1">
    <property type="nucleotide sequence ID" value="NZ_RCNT01000007.1"/>
</dbReference>
<evidence type="ECO:0000313" key="6">
    <source>
        <dbReference type="EMBL" id="RMA41529.1"/>
    </source>
</evidence>
<dbReference type="PANTHER" id="PTHR38445:SF7">
    <property type="entry name" value="GNTR-FAMILY TRANSCRIPTIONAL REGULATOR"/>
    <property type="match status" value="1"/>
</dbReference>
<dbReference type="GO" id="GO:0003700">
    <property type="term" value="F:DNA-binding transcription factor activity"/>
    <property type="evidence" value="ECO:0007669"/>
    <property type="project" value="InterPro"/>
</dbReference>
<dbReference type="Gene3D" id="1.10.10.10">
    <property type="entry name" value="Winged helix-like DNA-binding domain superfamily/Winged helix DNA-binding domain"/>
    <property type="match status" value="1"/>
</dbReference>
<reference evidence="6 7" key="1">
    <citation type="submission" date="2018-10" db="EMBL/GenBank/DDBJ databases">
        <authorList>
            <person name="Jung H.S."/>
            <person name="Jeon C.O."/>
        </authorList>
    </citation>
    <scope>NUCLEOTIDE SEQUENCE [LARGE SCALE GENOMIC DNA]</scope>
    <source>
        <strain evidence="6 7">MA-7-27</strain>
    </source>
</reference>
<dbReference type="SUPFAM" id="SSF46785">
    <property type="entry name" value="Winged helix' DNA-binding domain"/>
    <property type="match status" value="1"/>
</dbReference>
<organism evidence="6 7">
    <name type="scientific">Rhodophyticola porphyridii</name>
    <dbReference type="NCBI Taxonomy" id="1852017"/>
    <lineage>
        <taxon>Bacteria</taxon>
        <taxon>Pseudomonadati</taxon>
        <taxon>Pseudomonadota</taxon>
        <taxon>Alphaproteobacteria</taxon>
        <taxon>Rhodobacterales</taxon>
        <taxon>Roseobacteraceae</taxon>
        <taxon>Rhodophyticola</taxon>
    </lineage>
</organism>
<dbReference type="PROSITE" id="PS50949">
    <property type="entry name" value="HTH_GNTR"/>
    <property type="match status" value="1"/>
</dbReference>
<dbReference type="PANTHER" id="PTHR38445">
    <property type="entry name" value="HTH-TYPE TRANSCRIPTIONAL REPRESSOR YTRA"/>
    <property type="match status" value="1"/>
</dbReference>